<keyword evidence="1" id="KW-0808">Transferase</keyword>
<dbReference type="Pfam" id="PF20706">
    <property type="entry name" value="GT4-conflict"/>
    <property type="match status" value="1"/>
</dbReference>
<accession>A0A2S7F3M3</accession>
<name>A0A2S7F3M3_9XANT</name>
<dbReference type="PANTHER" id="PTHR46656:SF3">
    <property type="entry name" value="PUTATIVE-RELATED"/>
    <property type="match status" value="1"/>
</dbReference>
<dbReference type="PANTHER" id="PTHR46656">
    <property type="entry name" value="PUTATIVE-RELATED"/>
    <property type="match status" value="1"/>
</dbReference>
<evidence type="ECO:0000313" key="1">
    <source>
        <dbReference type="EMBL" id="PPU99988.1"/>
    </source>
</evidence>
<evidence type="ECO:0000313" key="2">
    <source>
        <dbReference type="Proteomes" id="UP000238261"/>
    </source>
</evidence>
<comment type="caution">
    <text evidence="1">The sequence shown here is derived from an EMBL/GenBank/DDBJ whole genome shotgun (WGS) entry which is preliminary data.</text>
</comment>
<proteinExistence type="predicted"/>
<dbReference type="OrthoDB" id="9801954at2"/>
<dbReference type="EMBL" id="MDEG01000001">
    <property type="protein sequence ID" value="PPU99988.1"/>
    <property type="molecule type" value="Genomic_DNA"/>
</dbReference>
<sequence length="457" mass="51308">MTASQRPSGILTSLRTGLFGLRLQAWIRRQPRLKQVYRFFPQAVRDRVTAALSARATMHTRFQRTAAWEQTPTSATSWRRRNWEPSAARVPGVNIIGYIRGEFGLAESARMYARALINAGIPVALHDLDLGLPHSWQDHSMDEFIDERLPHRVSIVFVNPDYLDAAFDRVGRARMEGHYVIACWFWELEVVPASWLKAIDMVDEIMVASQFLEDAFRQVTGKPIMRVPPPLSEWRDSGLQRSDFGLESHRFVFLCTFDFHSFMARKNPHAVVRSFKAAFPSDRGDVCLLVKSSNGHMYPDGMRDLLASAAGDPRILVRDEVIDRAHVHALQRCCDAYVSLHRAEGFGLGLAECMALGKPVIATAWSGNMEFMTAGNSCLVDYELVPVDGQYPDSSRARWAEASTASAAEAMRWLADNPARARALGEVASTEVRDQLSPDRAAQRLLARLVELEPVPD</sequence>
<dbReference type="AlphaFoldDB" id="A0A2S7F3M3"/>
<gene>
    <name evidence="1" type="ORF">XhyaCFBP1156_02265</name>
</gene>
<keyword evidence="2" id="KW-1185">Reference proteome</keyword>
<protein>
    <submittedName>
        <fullName evidence="1">Glycosyl transferase</fullName>
    </submittedName>
</protein>
<dbReference type="SUPFAM" id="SSF53756">
    <property type="entry name" value="UDP-Glycosyltransferase/glycogen phosphorylase"/>
    <property type="match status" value="1"/>
</dbReference>
<dbReference type="Proteomes" id="UP000238261">
    <property type="component" value="Unassembled WGS sequence"/>
</dbReference>
<dbReference type="CDD" id="cd03801">
    <property type="entry name" value="GT4_PimA-like"/>
    <property type="match status" value="1"/>
</dbReference>
<dbReference type="GO" id="GO:0016740">
    <property type="term" value="F:transferase activity"/>
    <property type="evidence" value="ECO:0007669"/>
    <property type="project" value="UniProtKB-KW"/>
</dbReference>
<organism evidence="1 2">
    <name type="scientific">Xanthomonas hyacinthi</name>
    <dbReference type="NCBI Taxonomy" id="56455"/>
    <lineage>
        <taxon>Bacteria</taxon>
        <taxon>Pseudomonadati</taxon>
        <taxon>Pseudomonadota</taxon>
        <taxon>Gammaproteobacteria</taxon>
        <taxon>Lysobacterales</taxon>
        <taxon>Lysobacteraceae</taxon>
        <taxon>Xanthomonas</taxon>
    </lineage>
</organism>
<reference evidence="2" key="1">
    <citation type="submission" date="2016-08" db="EMBL/GenBank/DDBJ databases">
        <authorList>
            <person name="Merda D."/>
            <person name="Briand M."/>
            <person name="Taghouti G."/>
            <person name="Carrere S."/>
            <person name="Gouzy J."/>
            <person name="Portier P."/>
            <person name="Jacques M.-A."/>
            <person name="Fischer-Le Saux M."/>
        </authorList>
    </citation>
    <scope>NUCLEOTIDE SEQUENCE [LARGE SCALE GENOMIC DNA]</scope>
    <source>
        <strain evidence="2">CFBP1156</strain>
    </source>
</reference>
<dbReference type="RefSeq" id="WP_046981517.1">
    <property type="nucleotide sequence ID" value="NZ_CP043476.1"/>
</dbReference>
<dbReference type="Gene3D" id="3.40.50.2000">
    <property type="entry name" value="Glycogen Phosphorylase B"/>
    <property type="match status" value="1"/>
</dbReference>